<evidence type="ECO:0000259" key="1">
    <source>
        <dbReference type="Pfam" id="PF06439"/>
    </source>
</evidence>
<protein>
    <submittedName>
        <fullName evidence="2">DUF1080 domain-containing protein</fullName>
    </submittedName>
</protein>
<sequence>MKKYFLLFSLGLSTLLANDKPQDAIQFIGPDGVSNLVNENEPNKDLSWAFKEGVLTVGKGHVVTSMPVNNFKAHIEFKVNSRPNKNNKRANDGNSGIYIQQRYEVQILNSHGHDDDYQKDDCASIYKFKKPDHIVCKPAGEWQSYDIEFHGAKWDGDKKIANARLTLIHNGVKVHDNVEIPNKTGHGKKESPEVLPLRLQSHSNPVQFRNFWLQEIK</sequence>
<accession>A0ABY7W1L9</accession>
<dbReference type="Pfam" id="PF06439">
    <property type="entry name" value="3keto-disac_hyd"/>
    <property type="match status" value="1"/>
</dbReference>
<dbReference type="EMBL" id="CP117812">
    <property type="protein sequence ID" value="WDE99464.1"/>
    <property type="molecule type" value="Genomic_DNA"/>
</dbReference>
<dbReference type="RefSeq" id="WP_274154319.1">
    <property type="nucleotide sequence ID" value="NZ_CP117812.1"/>
</dbReference>
<dbReference type="InterPro" id="IPR010496">
    <property type="entry name" value="AL/BT2_dom"/>
</dbReference>
<reference evidence="2 3" key="1">
    <citation type="submission" date="2023-02" db="EMBL/GenBank/DDBJ databases">
        <title>Genome sequence of Lentisphaera profundi SAORIC-696.</title>
        <authorList>
            <person name="Kim e."/>
            <person name="Cho J.-C."/>
            <person name="Choi A."/>
            <person name="Kang I."/>
        </authorList>
    </citation>
    <scope>NUCLEOTIDE SEQUENCE [LARGE SCALE GENOMIC DNA]</scope>
    <source>
        <strain evidence="2 3">SAORIC-696</strain>
    </source>
</reference>
<feature type="domain" description="3-keto-alpha-glucoside-1,2-lyase/3-keto-2-hydroxy-glucal hydratase" evidence="1">
    <location>
        <begin position="46"/>
        <end position="213"/>
    </location>
</feature>
<gene>
    <name evidence="2" type="ORF">PQO03_16630</name>
</gene>
<evidence type="ECO:0000313" key="2">
    <source>
        <dbReference type="EMBL" id="WDE99464.1"/>
    </source>
</evidence>
<evidence type="ECO:0000313" key="3">
    <source>
        <dbReference type="Proteomes" id="UP001214250"/>
    </source>
</evidence>
<organism evidence="2 3">
    <name type="scientific">Lentisphaera profundi</name>
    <dbReference type="NCBI Taxonomy" id="1658616"/>
    <lineage>
        <taxon>Bacteria</taxon>
        <taxon>Pseudomonadati</taxon>
        <taxon>Lentisphaerota</taxon>
        <taxon>Lentisphaeria</taxon>
        <taxon>Lentisphaerales</taxon>
        <taxon>Lentisphaeraceae</taxon>
        <taxon>Lentisphaera</taxon>
    </lineage>
</organism>
<dbReference type="Proteomes" id="UP001214250">
    <property type="component" value="Chromosome 2"/>
</dbReference>
<proteinExistence type="predicted"/>
<dbReference type="Gene3D" id="2.60.120.560">
    <property type="entry name" value="Exo-inulinase, domain 1"/>
    <property type="match status" value="1"/>
</dbReference>
<name>A0ABY7W1L9_9BACT</name>
<keyword evidence="3" id="KW-1185">Reference proteome</keyword>